<feature type="domain" description="FATC" evidence="16">
    <location>
        <begin position="1993"/>
        <end position="2025"/>
    </location>
</feature>
<comment type="subcellular location">
    <subcellularLocation>
        <location evidence="1">Nucleus</location>
    </subcellularLocation>
</comment>
<evidence type="ECO:0000256" key="1">
    <source>
        <dbReference type="ARBA" id="ARBA00004123"/>
    </source>
</evidence>
<dbReference type="SMART" id="SM01343">
    <property type="entry name" value="FATC"/>
    <property type="match status" value="1"/>
</dbReference>
<evidence type="ECO:0000256" key="10">
    <source>
        <dbReference type="ARBA" id="ARBA00023204"/>
    </source>
</evidence>
<dbReference type="GO" id="GO:0000723">
    <property type="term" value="P:telomere maintenance"/>
    <property type="evidence" value="ECO:0007669"/>
    <property type="project" value="TreeGrafter"/>
</dbReference>
<comment type="catalytic activity">
    <reaction evidence="12">
        <text>L-threonyl-[protein] + ATP = O-phospho-L-threonyl-[protein] + ADP + H(+)</text>
        <dbReference type="Rhea" id="RHEA:46608"/>
        <dbReference type="Rhea" id="RHEA-COMP:11060"/>
        <dbReference type="Rhea" id="RHEA-COMP:11605"/>
        <dbReference type="ChEBI" id="CHEBI:15378"/>
        <dbReference type="ChEBI" id="CHEBI:30013"/>
        <dbReference type="ChEBI" id="CHEBI:30616"/>
        <dbReference type="ChEBI" id="CHEBI:61977"/>
        <dbReference type="ChEBI" id="CHEBI:456216"/>
        <dbReference type="EC" id="2.7.11.1"/>
    </reaction>
</comment>
<dbReference type="InterPro" id="IPR003152">
    <property type="entry name" value="FATC_dom"/>
</dbReference>
<dbReference type="PROSITE" id="PS51189">
    <property type="entry name" value="FAT"/>
    <property type="match status" value="1"/>
</dbReference>
<proteinExistence type="inferred from homology"/>
<dbReference type="PANTHER" id="PTHR11139">
    <property type="entry name" value="ATAXIA TELANGIECTASIA MUTATED ATM -RELATED"/>
    <property type="match status" value="1"/>
</dbReference>
<evidence type="ECO:0000256" key="7">
    <source>
        <dbReference type="ARBA" id="ARBA00022763"/>
    </source>
</evidence>
<dbReference type="SUPFAM" id="SSF56112">
    <property type="entry name" value="Protein kinase-like (PK-like)"/>
    <property type="match status" value="1"/>
</dbReference>
<keyword evidence="5" id="KW-0808">Transferase</keyword>
<dbReference type="STRING" id="745531.A0A0C3RUB5"/>
<evidence type="ECO:0000256" key="11">
    <source>
        <dbReference type="ARBA" id="ARBA00023242"/>
    </source>
</evidence>
<dbReference type="GO" id="GO:0004674">
    <property type="term" value="F:protein serine/threonine kinase activity"/>
    <property type="evidence" value="ECO:0007669"/>
    <property type="project" value="UniProtKB-KW"/>
</dbReference>
<dbReference type="InterPro" id="IPR050517">
    <property type="entry name" value="DDR_Repair_Kinase"/>
</dbReference>
<dbReference type="InterPro" id="IPR016024">
    <property type="entry name" value="ARM-type_fold"/>
</dbReference>
<keyword evidence="9" id="KW-0067">ATP-binding</keyword>
<evidence type="ECO:0000256" key="4">
    <source>
        <dbReference type="ARBA" id="ARBA00022527"/>
    </source>
</evidence>
<dbReference type="GO" id="GO:0006281">
    <property type="term" value="P:DNA repair"/>
    <property type="evidence" value="ECO:0007669"/>
    <property type="project" value="UniProtKB-KW"/>
</dbReference>
<name>A0A0C3RUB5_PHLG1</name>
<dbReference type="EMBL" id="KN840570">
    <property type="protein sequence ID" value="KIP04561.1"/>
    <property type="molecule type" value="Genomic_DNA"/>
</dbReference>
<dbReference type="OrthoDB" id="381190at2759"/>
<evidence type="ECO:0000256" key="9">
    <source>
        <dbReference type="ARBA" id="ARBA00022840"/>
    </source>
</evidence>
<evidence type="ECO:0000256" key="6">
    <source>
        <dbReference type="ARBA" id="ARBA00022741"/>
    </source>
</evidence>
<comment type="similarity">
    <text evidence="2">Belongs to the PI3/PI4-kinase family. ATM subfamily.</text>
</comment>
<dbReference type="Pfam" id="PF23593">
    <property type="entry name" value="HEAT_ATR"/>
    <property type="match status" value="1"/>
</dbReference>
<keyword evidence="4" id="KW-0723">Serine/threonine-protein kinase</keyword>
<dbReference type="InterPro" id="IPR011989">
    <property type="entry name" value="ARM-like"/>
</dbReference>
<protein>
    <recommendedName>
        <fullName evidence="3">non-specific serine/threonine protein kinase</fullName>
        <ecNumber evidence="3">2.7.11.1</ecNumber>
    </recommendedName>
</protein>
<evidence type="ECO:0000256" key="12">
    <source>
        <dbReference type="ARBA" id="ARBA00047899"/>
    </source>
</evidence>
<dbReference type="Pfam" id="PF02260">
    <property type="entry name" value="FATC"/>
    <property type="match status" value="1"/>
</dbReference>
<evidence type="ECO:0000256" key="2">
    <source>
        <dbReference type="ARBA" id="ARBA00010769"/>
    </source>
</evidence>
<dbReference type="PANTHER" id="PTHR11139:SF125">
    <property type="entry name" value="SERINE_THREONINE-PROTEIN KINASE MEC1"/>
    <property type="match status" value="1"/>
</dbReference>
<sequence>MTLSSLDAATVHELGEFLQQNSTHPSYVTLLQAIEKNTAVAALRSIDTQLKDTQVVDDVALQWKQDVRKVVQAIIEPDDLDWMEDDDEDMDDAKFIERALSDVENRFERPIYNPSAEGRVALARQLTRLPCALARHVDTPCPPSRTTHELNPLKACVLLVTCILEGTEHEVTASVRRAAYVALARSIRHQTVKCDNAGLDHIAQLAARGMKDLDRHVRLSAGRCLTELIRLHVHFENGASVHLDPIFSSLQNALTGSDERFTETALIIVGNIAKLSEPDVLRRAIFCILLAIGNLSPLVRGVAYMQIQEIAKHHEKSVYNLLSPDMDLIAPHLVSRVRSHPQALLDICSLMSTPPPSFLTVTLSHTLPPLFAGRERENLETVSREVGMRLHEMFLNHASRILAEVFMQTKPGKTKHALNFIVEILAEASSGSRDELDAQHVVRGQIVEVIGDIALKLGDPDDDVVQVAKAALVKVQRTAENRTSQYDTIEEAVQALLQQHMLGIVSQLNDYLQEVHGKQSVDGKRRIIKSLGVFIDLVGSTIQGIAPQIMATMQTSLVIPELSETTLEAWNIFLRTLKPEDLSPHVGPTTATFVIAWPTFTPRARDLASGCFQFLIHRKSNAVEYLDDVADFSSIPELKGLWKRVRNSRTDWSPHFKLRKLLDRVTSDNAAVISCALLELKSFLIEDDEQFIRGLTSGDVFDPLVGHIMTALFSAASRDLEGSDIIHQSALECIGIVGAVDPDRFKFGGNDGTMIVKHNFEDESESMTFATHLIKDVLVGAFRSTCDIAYQNFLAYAIQELLRFCRFSSSLVTPGSSGSLPLKVRTRWKELPRAVKETVAPLLAGRYAFRPQPPSPVEHPIYPRHTTYRDWIQAWAACLLHRTSGRDARTIFSAFHPVVRNKDVGVAHHLLPHLVLNILLSDDDQHMQDIRTEILAVLEDQINTKSPSSIDKKRFSAQAIFMLMDHLNRWVRIVRQDVVAKQQRKKVPTEPDRGTEEYQLLRVDSILTSIDQSLIAKAALQCRAYARALMCFEQQLVSMRDTEVATDTKIVTYETMHEIYAQLDEPDGMEGISALVLTPSLEHQIREHESTGRWTSAQSCWEVRLQHSPGDLKSHIGLLRCLKNLGHYDTMRTHVDGLLMRNQTWGPDLLEYQLESDYTVGNWEEVESVLDKTQQETSSVLIARVLLALRSGNVDRVESALSTARKILGAPISAAGARDYTRAYQSILDLHILHEVHIIFQEAQSSENGMDVDARLHNLQRRLALRLDSTLPSFRSREPLLSMRRTALTLQLPHHHEFKEVIGRSWLLSARLARKAGYWQTAYSAILQSRRNHAPFLFIQSAKLSKATGEPLKALQEVENSLKDLQALAKAKDDTIKAGEAAVLKSKVTTLRARWLGELDRHDPQYILKELESTTKDLASWESGWFHYGHFHDELGMRSLISFIHSRLKMNLSTIRSFAFACSCGSKHIYQALSRLLTLWLNVVGEDDAVDVYASEEYKRILGEVTKAGKSIPLYKWYTALPQMISRVGHKEPQTYSLLQRLIRSVTLVHPSQGLWQLISVAKSNQPSRRNRGLEILHKLKAQGPDSLPQLIEASMSLCEGLLGLCNTPLGVNDKAKSISMSKVFPKLYKMLPLPVIIPLQESLRAVLPSTPSAEAHHQPFPLNAPTFHEFEDDVEIMRSLARPRKLTITGSDGKTYIFLGKPKDDLRKDARLMDFNAIINKQLKSNSESRRRQLYIRTYGVVTLNEECGFIQWVPDTTPIRFLVAKYYQARGLQAFDARTQNIFDKLGTMRENDAAELFKREILSRFRPVMHEWFVETFPEPAAWLSSRIAYTRTSAVMSMVGFILGLGDRHCENILLDTRSGDAVHVDFNCLFEKGKTLQTPERVPFRLTQNVVDGFGVTGVEGPFRIACEITMQALRDNCECLSTVLDAFIHDPLVEWQDAKREKERSARRGNQVKESTDLVGLARSALEPIRKKLKGIYSLSQDKALEKEIPVSSMVEVLLTEATDLKNLSKMYIGWSPYF</sequence>
<dbReference type="Gene3D" id="1.25.40.10">
    <property type="entry name" value="Tetratricopeptide repeat domain"/>
    <property type="match status" value="1"/>
</dbReference>
<dbReference type="GO" id="GO:0000077">
    <property type="term" value="P:DNA damage checkpoint signaling"/>
    <property type="evidence" value="ECO:0007669"/>
    <property type="project" value="TreeGrafter"/>
</dbReference>
<comment type="catalytic activity">
    <reaction evidence="13">
        <text>L-seryl-[protein] + ATP = O-phospho-L-seryl-[protein] + ADP + H(+)</text>
        <dbReference type="Rhea" id="RHEA:17989"/>
        <dbReference type="Rhea" id="RHEA-COMP:9863"/>
        <dbReference type="Rhea" id="RHEA-COMP:11604"/>
        <dbReference type="ChEBI" id="CHEBI:15378"/>
        <dbReference type="ChEBI" id="CHEBI:29999"/>
        <dbReference type="ChEBI" id="CHEBI:30616"/>
        <dbReference type="ChEBI" id="CHEBI:83421"/>
        <dbReference type="ChEBI" id="CHEBI:456216"/>
        <dbReference type="EC" id="2.7.11.1"/>
    </reaction>
</comment>
<feature type="domain" description="FAT" evidence="15">
    <location>
        <begin position="1014"/>
        <end position="1564"/>
    </location>
</feature>
<dbReference type="SMART" id="SM00146">
    <property type="entry name" value="PI3Kc"/>
    <property type="match status" value="1"/>
</dbReference>
<evidence type="ECO:0000313" key="18">
    <source>
        <dbReference type="Proteomes" id="UP000053257"/>
    </source>
</evidence>
<evidence type="ECO:0000256" key="5">
    <source>
        <dbReference type="ARBA" id="ARBA00022679"/>
    </source>
</evidence>
<evidence type="ECO:0000256" key="3">
    <source>
        <dbReference type="ARBA" id="ARBA00012513"/>
    </source>
</evidence>
<evidence type="ECO:0000259" key="15">
    <source>
        <dbReference type="PROSITE" id="PS51189"/>
    </source>
</evidence>
<keyword evidence="10" id="KW-0234">DNA repair</keyword>
<dbReference type="InterPro" id="IPR000403">
    <property type="entry name" value="PI3/4_kinase_cat_dom"/>
</dbReference>
<dbReference type="InterPro" id="IPR003151">
    <property type="entry name" value="PIK-rel_kinase_FAT"/>
</dbReference>
<dbReference type="CDD" id="cd00892">
    <property type="entry name" value="PIKKc_ATR"/>
    <property type="match status" value="1"/>
</dbReference>
<gene>
    <name evidence="17" type="ORF">PHLGIDRAFT_75743</name>
</gene>
<evidence type="ECO:0000256" key="13">
    <source>
        <dbReference type="ARBA" id="ARBA00048679"/>
    </source>
</evidence>
<dbReference type="PROSITE" id="PS51190">
    <property type="entry name" value="FATC"/>
    <property type="match status" value="1"/>
</dbReference>
<accession>A0A0C3RUB5</accession>
<dbReference type="GO" id="GO:0005694">
    <property type="term" value="C:chromosome"/>
    <property type="evidence" value="ECO:0007669"/>
    <property type="project" value="TreeGrafter"/>
</dbReference>
<dbReference type="InterPro" id="IPR014009">
    <property type="entry name" value="PIK_FAT"/>
</dbReference>
<dbReference type="GO" id="GO:0005634">
    <property type="term" value="C:nucleus"/>
    <property type="evidence" value="ECO:0007669"/>
    <property type="project" value="UniProtKB-SubCell"/>
</dbReference>
<keyword evidence="18" id="KW-1185">Reference proteome</keyword>
<dbReference type="Gene3D" id="3.30.1010.10">
    <property type="entry name" value="Phosphatidylinositol 3-kinase Catalytic Subunit, Chain A, domain 4"/>
    <property type="match status" value="1"/>
</dbReference>
<keyword evidence="6" id="KW-0547">Nucleotide-binding</keyword>
<dbReference type="InterPro" id="IPR011009">
    <property type="entry name" value="Kinase-like_dom_sf"/>
</dbReference>
<dbReference type="Gene3D" id="1.25.10.10">
    <property type="entry name" value="Leucine-rich Repeat Variant"/>
    <property type="match status" value="1"/>
</dbReference>
<dbReference type="InterPro" id="IPR056802">
    <property type="entry name" value="ATR-like_M-HEAT"/>
</dbReference>
<dbReference type="EC" id="2.7.11.1" evidence="3"/>
<dbReference type="Proteomes" id="UP000053257">
    <property type="component" value="Unassembled WGS sequence"/>
</dbReference>
<feature type="domain" description="PI3K/PI4K catalytic" evidence="14">
    <location>
        <begin position="1671"/>
        <end position="1987"/>
    </location>
</feature>
<dbReference type="HOGENOM" id="CLU_000178_2_8_1"/>
<dbReference type="Pfam" id="PF25030">
    <property type="entry name" value="M-HEAT_ATR"/>
    <property type="match status" value="1"/>
</dbReference>
<evidence type="ECO:0000259" key="14">
    <source>
        <dbReference type="PROSITE" id="PS50290"/>
    </source>
</evidence>
<keyword evidence="7" id="KW-0227">DNA damage</keyword>
<dbReference type="Gene3D" id="1.10.1070.11">
    <property type="entry name" value="Phosphatidylinositol 3-/4-kinase, catalytic domain"/>
    <property type="match status" value="1"/>
</dbReference>
<dbReference type="Pfam" id="PF00454">
    <property type="entry name" value="PI3_PI4_kinase"/>
    <property type="match status" value="1"/>
</dbReference>
<evidence type="ECO:0000313" key="17">
    <source>
        <dbReference type="EMBL" id="KIP04561.1"/>
    </source>
</evidence>
<dbReference type="GO" id="GO:0005524">
    <property type="term" value="F:ATP binding"/>
    <property type="evidence" value="ECO:0007669"/>
    <property type="project" value="UniProtKB-KW"/>
</dbReference>
<dbReference type="InterPro" id="IPR018936">
    <property type="entry name" value="PI3/4_kinase_CS"/>
</dbReference>
<dbReference type="SUPFAM" id="SSF48371">
    <property type="entry name" value="ARM repeat"/>
    <property type="match status" value="2"/>
</dbReference>
<evidence type="ECO:0000256" key="8">
    <source>
        <dbReference type="ARBA" id="ARBA00022777"/>
    </source>
</evidence>
<organism evidence="17 18">
    <name type="scientific">Phlebiopsis gigantea (strain 11061_1 CR5-6)</name>
    <name type="common">White-rot fungus</name>
    <name type="synonym">Peniophora gigantea</name>
    <dbReference type="NCBI Taxonomy" id="745531"/>
    <lineage>
        <taxon>Eukaryota</taxon>
        <taxon>Fungi</taxon>
        <taxon>Dikarya</taxon>
        <taxon>Basidiomycota</taxon>
        <taxon>Agaricomycotina</taxon>
        <taxon>Agaricomycetes</taxon>
        <taxon>Polyporales</taxon>
        <taxon>Phanerochaetaceae</taxon>
        <taxon>Phlebiopsis</taxon>
    </lineage>
</organism>
<evidence type="ECO:0000259" key="16">
    <source>
        <dbReference type="PROSITE" id="PS51190"/>
    </source>
</evidence>
<dbReference type="Pfam" id="PF02259">
    <property type="entry name" value="FAT"/>
    <property type="match status" value="1"/>
</dbReference>
<reference evidence="17 18" key="1">
    <citation type="journal article" date="2014" name="PLoS Genet.">
        <title>Analysis of the Phlebiopsis gigantea genome, transcriptome and secretome provides insight into its pioneer colonization strategies of wood.</title>
        <authorList>
            <person name="Hori C."/>
            <person name="Ishida T."/>
            <person name="Igarashi K."/>
            <person name="Samejima M."/>
            <person name="Suzuki H."/>
            <person name="Master E."/>
            <person name="Ferreira P."/>
            <person name="Ruiz-Duenas F.J."/>
            <person name="Held B."/>
            <person name="Canessa P."/>
            <person name="Larrondo L.F."/>
            <person name="Schmoll M."/>
            <person name="Druzhinina I.S."/>
            <person name="Kubicek C.P."/>
            <person name="Gaskell J.A."/>
            <person name="Kersten P."/>
            <person name="St John F."/>
            <person name="Glasner J."/>
            <person name="Sabat G."/>
            <person name="Splinter BonDurant S."/>
            <person name="Syed K."/>
            <person name="Yadav J."/>
            <person name="Mgbeahuruike A.C."/>
            <person name="Kovalchuk A."/>
            <person name="Asiegbu F.O."/>
            <person name="Lackner G."/>
            <person name="Hoffmeister D."/>
            <person name="Rencoret J."/>
            <person name="Gutierrez A."/>
            <person name="Sun H."/>
            <person name="Lindquist E."/>
            <person name="Barry K."/>
            <person name="Riley R."/>
            <person name="Grigoriev I.V."/>
            <person name="Henrissat B."/>
            <person name="Kues U."/>
            <person name="Berka R.M."/>
            <person name="Martinez A.T."/>
            <person name="Covert S.F."/>
            <person name="Blanchette R.A."/>
            <person name="Cullen D."/>
        </authorList>
    </citation>
    <scope>NUCLEOTIDE SEQUENCE [LARGE SCALE GENOMIC DNA]</scope>
    <source>
        <strain evidence="17 18">11061_1 CR5-6</strain>
    </source>
</reference>
<dbReference type="Pfam" id="PF08064">
    <property type="entry name" value="UME"/>
    <property type="match status" value="1"/>
</dbReference>
<dbReference type="InterPro" id="IPR057564">
    <property type="entry name" value="HEAT_ATR"/>
</dbReference>
<keyword evidence="8" id="KW-0418">Kinase</keyword>
<dbReference type="SMART" id="SM00802">
    <property type="entry name" value="UME"/>
    <property type="match status" value="1"/>
</dbReference>
<dbReference type="InterPro" id="IPR036940">
    <property type="entry name" value="PI3/4_kinase_cat_sf"/>
</dbReference>
<keyword evidence="11" id="KW-0539">Nucleus</keyword>
<dbReference type="InterPro" id="IPR011990">
    <property type="entry name" value="TPR-like_helical_dom_sf"/>
</dbReference>
<dbReference type="PROSITE" id="PS00916">
    <property type="entry name" value="PI3_4_KINASE_2"/>
    <property type="match status" value="1"/>
</dbReference>
<dbReference type="InterPro" id="IPR012993">
    <property type="entry name" value="UME"/>
</dbReference>
<dbReference type="PROSITE" id="PS50290">
    <property type="entry name" value="PI3_4_KINASE_3"/>
    <property type="match status" value="1"/>
</dbReference>